<organism evidence="5 6">
    <name type="scientific">Clostridium paridis</name>
    <dbReference type="NCBI Taxonomy" id="2803863"/>
    <lineage>
        <taxon>Bacteria</taxon>
        <taxon>Bacillati</taxon>
        <taxon>Bacillota</taxon>
        <taxon>Clostridia</taxon>
        <taxon>Eubacteriales</taxon>
        <taxon>Clostridiaceae</taxon>
        <taxon>Clostridium</taxon>
    </lineage>
</organism>
<accession>A0A937FG76</accession>
<sequence>MKKIILTSAGFENKKIQDKFLELINKPSNEIMVLFIPTAAINADAIAMLPKCMNDLLDAKIPKENVHVYDLHKEMALEKLMEYDAIYFCGGSTSYLLDRINEIKFNVVLKEYVQKGGVFVGVSAGSMIAVQNRPNNLGFINCLLSVHCEEGSKLGKIDTSNCPKIKLTNNQAILLTDDWAEIIE</sequence>
<dbReference type="GO" id="GO:0006508">
    <property type="term" value="P:proteolysis"/>
    <property type="evidence" value="ECO:0007669"/>
    <property type="project" value="UniProtKB-KW"/>
</dbReference>
<evidence type="ECO:0000256" key="3">
    <source>
        <dbReference type="ARBA" id="ARBA00022801"/>
    </source>
</evidence>
<proteinExistence type="inferred from homology"/>
<keyword evidence="3" id="KW-0378">Hydrolase</keyword>
<dbReference type="EMBL" id="JAESWA010000023">
    <property type="protein sequence ID" value="MBL4933219.1"/>
    <property type="molecule type" value="Genomic_DNA"/>
</dbReference>
<keyword evidence="2" id="KW-0645">Protease</keyword>
<dbReference type="InterPro" id="IPR005320">
    <property type="entry name" value="Peptidase_S51"/>
</dbReference>
<gene>
    <name evidence="5" type="ORF">JK634_15500</name>
</gene>
<dbReference type="Pfam" id="PF03575">
    <property type="entry name" value="Peptidase_S51"/>
    <property type="match status" value="1"/>
</dbReference>
<name>A0A937FG76_9CLOT</name>
<dbReference type="AlphaFoldDB" id="A0A937FG76"/>
<evidence type="ECO:0000256" key="1">
    <source>
        <dbReference type="ARBA" id="ARBA00006534"/>
    </source>
</evidence>
<dbReference type="RefSeq" id="WP_202768626.1">
    <property type="nucleotide sequence ID" value="NZ_JAESWA010000023.1"/>
</dbReference>
<dbReference type="Proteomes" id="UP000623681">
    <property type="component" value="Unassembled WGS sequence"/>
</dbReference>
<comment type="caution">
    <text evidence="5">The sequence shown here is derived from an EMBL/GenBank/DDBJ whole genome shotgun (WGS) entry which is preliminary data.</text>
</comment>
<keyword evidence="5" id="KW-0315">Glutamine amidotransferase</keyword>
<evidence type="ECO:0000313" key="5">
    <source>
        <dbReference type="EMBL" id="MBL4933219.1"/>
    </source>
</evidence>
<dbReference type="PANTHER" id="PTHR20842:SF0">
    <property type="entry name" value="ALPHA-ASPARTYL DIPEPTIDASE"/>
    <property type="match status" value="1"/>
</dbReference>
<evidence type="ECO:0000313" key="6">
    <source>
        <dbReference type="Proteomes" id="UP000623681"/>
    </source>
</evidence>
<evidence type="ECO:0000256" key="2">
    <source>
        <dbReference type="ARBA" id="ARBA00022670"/>
    </source>
</evidence>
<evidence type="ECO:0000256" key="4">
    <source>
        <dbReference type="ARBA" id="ARBA00022825"/>
    </source>
</evidence>
<dbReference type="Gene3D" id="3.40.50.880">
    <property type="match status" value="1"/>
</dbReference>
<protein>
    <submittedName>
        <fullName evidence="5">Type 1 glutamine amidotransferase-like domain-containing protein</fullName>
    </submittedName>
</protein>
<dbReference type="SUPFAM" id="SSF52317">
    <property type="entry name" value="Class I glutamine amidotransferase-like"/>
    <property type="match status" value="1"/>
</dbReference>
<dbReference type="PANTHER" id="PTHR20842">
    <property type="entry name" value="PROTEASE S51 ALPHA-ASPARTYL DIPEPTIDASE"/>
    <property type="match status" value="1"/>
</dbReference>
<comment type="similarity">
    <text evidence="1">Belongs to the peptidase S51 family.</text>
</comment>
<keyword evidence="4" id="KW-0720">Serine protease</keyword>
<dbReference type="GO" id="GO:0008236">
    <property type="term" value="F:serine-type peptidase activity"/>
    <property type="evidence" value="ECO:0007669"/>
    <property type="project" value="UniProtKB-KW"/>
</dbReference>
<dbReference type="InterPro" id="IPR029062">
    <property type="entry name" value="Class_I_gatase-like"/>
</dbReference>
<keyword evidence="6" id="KW-1185">Reference proteome</keyword>
<reference evidence="5" key="1">
    <citation type="submission" date="2021-01" db="EMBL/GenBank/DDBJ databases">
        <title>Genome public.</title>
        <authorList>
            <person name="Liu C."/>
            <person name="Sun Q."/>
        </authorList>
    </citation>
    <scope>NUCLEOTIDE SEQUENCE</scope>
    <source>
        <strain evidence="5">YIM B02565</strain>
    </source>
</reference>